<sequence length="38" mass="4296">MASDPPFHFATTLVMQQRLVHHLRGAGPRLFRSGRGFC</sequence>
<reference evidence="1" key="1">
    <citation type="submission" date="2011-11" db="EMBL/GenBank/DDBJ databases">
        <title>The Genome Sequence of Fusarium oxysporum PHW808.</title>
        <authorList>
            <consortium name="The Broad Institute Genome Sequencing Platform"/>
            <person name="Ma L.-J."/>
            <person name="Gale L.R."/>
            <person name="Schwartz D.C."/>
            <person name="Zhou S."/>
            <person name="Corby-Kistler H."/>
            <person name="Young S.K."/>
            <person name="Zeng Q."/>
            <person name="Gargeya S."/>
            <person name="Fitzgerald M."/>
            <person name="Haas B."/>
            <person name="Abouelleil A."/>
            <person name="Alvarado L."/>
            <person name="Arachchi H.M."/>
            <person name="Berlin A."/>
            <person name="Brown A."/>
            <person name="Chapman S.B."/>
            <person name="Chen Z."/>
            <person name="Dunbar C."/>
            <person name="Freedman E."/>
            <person name="Gearin G."/>
            <person name="Goldberg J."/>
            <person name="Griggs A."/>
            <person name="Gujja S."/>
            <person name="Heiman D."/>
            <person name="Howarth C."/>
            <person name="Larson L."/>
            <person name="Lui A."/>
            <person name="MacDonald P.J.P."/>
            <person name="Montmayeur A."/>
            <person name="Murphy C."/>
            <person name="Neiman D."/>
            <person name="Pearson M."/>
            <person name="Priest M."/>
            <person name="Roberts A."/>
            <person name="Saif S."/>
            <person name="Shea T."/>
            <person name="Shenoy N."/>
            <person name="Sisk P."/>
            <person name="Stolte C."/>
            <person name="Sykes S."/>
            <person name="Wortman J."/>
            <person name="Nusbaum C."/>
            <person name="Birren B."/>
        </authorList>
    </citation>
    <scope>NUCLEOTIDE SEQUENCE [LARGE SCALE GENOMIC DNA]</scope>
    <source>
        <strain evidence="1">54008</strain>
    </source>
</reference>
<reference evidence="1" key="2">
    <citation type="submission" date="2012-05" db="EMBL/GenBank/DDBJ databases">
        <title>The Genome Annotation of Fusarium oxysporum PHW808.</title>
        <authorList>
            <consortium name="The Broad Institute Genomics Platform"/>
            <person name="Ma L.-J."/>
            <person name="Corby-Kistler H."/>
            <person name="Broz K."/>
            <person name="Gale L.R."/>
            <person name="Jonkers W."/>
            <person name="O'Donnell K."/>
            <person name="Ploetz R."/>
            <person name="Steinberg C."/>
            <person name="Schwartz D.C."/>
            <person name="VanEtten H."/>
            <person name="Zhou S."/>
            <person name="Young S.K."/>
            <person name="Zeng Q."/>
            <person name="Gargeya S."/>
            <person name="Fitzgerald M."/>
            <person name="Abouelleil A."/>
            <person name="Alvarado L."/>
            <person name="Chapman S.B."/>
            <person name="Gainer-Dewar J."/>
            <person name="Goldberg J."/>
            <person name="Griggs A."/>
            <person name="Gujja S."/>
            <person name="Hansen M."/>
            <person name="Howarth C."/>
            <person name="Imamovic A."/>
            <person name="Ireland A."/>
            <person name="Larimer J."/>
            <person name="McCowan C."/>
            <person name="Murphy C."/>
            <person name="Pearson M."/>
            <person name="Poon T.W."/>
            <person name="Priest M."/>
            <person name="Roberts A."/>
            <person name="Saif S."/>
            <person name="Shea T."/>
            <person name="Sykes S."/>
            <person name="Wortman J."/>
            <person name="Nusbaum C."/>
            <person name="Birren B."/>
        </authorList>
    </citation>
    <scope>NUCLEOTIDE SEQUENCE</scope>
    <source>
        <strain evidence="1">54008</strain>
    </source>
</reference>
<proteinExistence type="predicted"/>
<protein>
    <submittedName>
        <fullName evidence="1">Uncharacterized protein</fullName>
    </submittedName>
</protein>
<dbReference type="AlphaFoldDB" id="X0H7C4"/>
<dbReference type="EMBL" id="JH658948">
    <property type="protein sequence ID" value="EXL67836.1"/>
    <property type="molecule type" value="Genomic_DNA"/>
</dbReference>
<evidence type="ECO:0000313" key="1">
    <source>
        <dbReference type="EMBL" id="EXL67836.1"/>
    </source>
</evidence>
<name>X0H7C4_FUSOX</name>
<gene>
    <name evidence="1" type="ORF">FOPG_16059</name>
</gene>
<dbReference type="Proteomes" id="UP000030676">
    <property type="component" value="Unassembled WGS sequence"/>
</dbReference>
<accession>X0H7C4</accession>
<dbReference type="HOGENOM" id="CLU_3335612_0_0_1"/>
<organism evidence="1">
    <name type="scientific">Fusarium oxysporum f. sp. conglutinans race 2 54008</name>
    <dbReference type="NCBI Taxonomy" id="1089457"/>
    <lineage>
        <taxon>Eukaryota</taxon>
        <taxon>Fungi</taxon>
        <taxon>Dikarya</taxon>
        <taxon>Ascomycota</taxon>
        <taxon>Pezizomycotina</taxon>
        <taxon>Sordariomycetes</taxon>
        <taxon>Hypocreomycetidae</taxon>
        <taxon>Hypocreales</taxon>
        <taxon>Nectriaceae</taxon>
        <taxon>Fusarium</taxon>
        <taxon>Fusarium oxysporum species complex</taxon>
    </lineage>
</organism>